<organism evidence="2 3">
    <name type="scientific">Amphibalanus amphitrite</name>
    <name type="common">Striped barnacle</name>
    <name type="synonym">Balanus amphitrite</name>
    <dbReference type="NCBI Taxonomy" id="1232801"/>
    <lineage>
        <taxon>Eukaryota</taxon>
        <taxon>Metazoa</taxon>
        <taxon>Ecdysozoa</taxon>
        <taxon>Arthropoda</taxon>
        <taxon>Crustacea</taxon>
        <taxon>Multicrustacea</taxon>
        <taxon>Cirripedia</taxon>
        <taxon>Thoracica</taxon>
        <taxon>Thoracicalcarea</taxon>
        <taxon>Balanomorpha</taxon>
        <taxon>Balanoidea</taxon>
        <taxon>Balanidae</taxon>
        <taxon>Amphibalaninae</taxon>
        <taxon>Amphibalanus</taxon>
    </lineage>
</organism>
<keyword evidence="3" id="KW-1185">Reference proteome</keyword>
<dbReference type="OrthoDB" id="1735926at2759"/>
<reference evidence="2 3" key="1">
    <citation type="submission" date="2019-07" db="EMBL/GenBank/DDBJ databases">
        <title>Draft genome assembly of a fouling barnacle, Amphibalanus amphitrite (Darwin, 1854): The first reference genome for Thecostraca.</title>
        <authorList>
            <person name="Kim W."/>
        </authorList>
    </citation>
    <scope>NUCLEOTIDE SEQUENCE [LARGE SCALE GENOMIC DNA]</scope>
    <source>
        <strain evidence="2">SNU_AA5</strain>
        <tissue evidence="2">Soma without cirri and trophi</tissue>
    </source>
</reference>
<accession>A0A6A4W2X5</accession>
<feature type="region of interest" description="Disordered" evidence="1">
    <location>
        <begin position="66"/>
        <end position="110"/>
    </location>
</feature>
<comment type="caution">
    <text evidence="2">The sequence shown here is derived from an EMBL/GenBank/DDBJ whole genome shotgun (WGS) entry which is preliminary data.</text>
</comment>
<evidence type="ECO:0000313" key="3">
    <source>
        <dbReference type="Proteomes" id="UP000440578"/>
    </source>
</evidence>
<sequence>MPRERRVKFSRVSSTEDDDDRGIEFTTPRRPHTDDLGFVSVLPPPPWRREVSSTLRRESGVGMGLVYRGRPPIAMDDDKGLIGGGPKRSSLRSSLRGSRKKSKSGGSESVGAISYACYPSVYFFGVT</sequence>
<name>A0A6A4W2X5_AMPAM</name>
<dbReference type="AlphaFoldDB" id="A0A6A4W2X5"/>
<gene>
    <name evidence="2" type="ORF">FJT64_027216</name>
</gene>
<feature type="region of interest" description="Disordered" evidence="1">
    <location>
        <begin position="1"/>
        <end position="41"/>
    </location>
</feature>
<dbReference type="EMBL" id="VIIS01001275">
    <property type="protein sequence ID" value="KAF0300263.1"/>
    <property type="molecule type" value="Genomic_DNA"/>
</dbReference>
<feature type="compositionally biased region" description="Low complexity" evidence="1">
    <location>
        <begin position="87"/>
        <end position="96"/>
    </location>
</feature>
<dbReference type="Proteomes" id="UP000440578">
    <property type="component" value="Unassembled WGS sequence"/>
</dbReference>
<evidence type="ECO:0000256" key="1">
    <source>
        <dbReference type="SAM" id="MobiDB-lite"/>
    </source>
</evidence>
<proteinExistence type="predicted"/>
<protein>
    <submittedName>
        <fullName evidence="2">Uncharacterized protein</fullName>
    </submittedName>
</protein>
<evidence type="ECO:0000313" key="2">
    <source>
        <dbReference type="EMBL" id="KAF0300263.1"/>
    </source>
</evidence>